<evidence type="ECO:0000313" key="2">
    <source>
        <dbReference type="Proteomes" id="UP001597451"/>
    </source>
</evidence>
<accession>A0ABW5PWD6</accession>
<protein>
    <submittedName>
        <fullName evidence="1">TasA family protein</fullName>
    </submittedName>
</protein>
<sequence>MGLKKRLGMGVATAALGISLVGGGTFAYFSDAEVQTNSFAAGTLDLSVDPEVTVDVGNLKPGDTMQRAFDLVNDGSLAIGEVSLGTEYTVTDAEGNPVSPELAEKYGDTIIVDFLRNTGGKRDYEVIGSLSLNQLANMDPDEIDDVLTETGLTYEYVPIAGGWAWHWVISGEYYYGETLEAGERANFDVKFRFNETGEPQNDLQGLQLDLNWTFNGMQTEGEEIEENN</sequence>
<dbReference type="Pfam" id="PF12389">
    <property type="entry name" value="Peptidase_M73"/>
    <property type="match status" value="1"/>
</dbReference>
<dbReference type="InterPro" id="IPR023833">
    <property type="entry name" value="Signal_pept_SipW-depend-type"/>
</dbReference>
<evidence type="ECO:0000313" key="1">
    <source>
        <dbReference type="EMBL" id="MFD2627541.1"/>
    </source>
</evidence>
<dbReference type="InterPro" id="IPR022121">
    <property type="entry name" value="Peptidase_M73_camelysin"/>
</dbReference>
<comment type="caution">
    <text evidence="1">The sequence shown here is derived from an EMBL/GenBank/DDBJ whole genome shotgun (WGS) entry which is preliminary data.</text>
</comment>
<proteinExistence type="predicted"/>
<name>A0ABW5PWD6_9BACI</name>
<dbReference type="Proteomes" id="UP001597451">
    <property type="component" value="Unassembled WGS sequence"/>
</dbReference>
<dbReference type="RefSeq" id="WP_379560186.1">
    <property type="nucleotide sequence ID" value="NZ_JBHUMX010000003.1"/>
</dbReference>
<dbReference type="NCBIfam" id="TIGR04088">
    <property type="entry name" value="cognate_SipW"/>
    <property type="match status" value="1"/>
</dbReference>
<dbReference type="EMBL" id="JBHUMX010000003">
    <property type="protein sequence ID" value="MFD2627541.1"/>
    <property type="molecule type" value="Genomic_DNA"/>
</dbReference>
<gene>
    <name evidence="1" type="ORF">ACFSUN_01895</name>
</gene>
<organism evidence="1 2">
    <name type="scientific">Oceanobacillus kapialis</name>
    <dbReference type="NCBI Taxonomy" id="481353"/>
    <lineage>
        <taxon>Bacteria</taxon>
        <taxon>Bacillati</taxon>
        <taxon>Bacillota</taxon>
        <taxon>Bacilli</taxon>
        <taxon>Bacillales</taxon>
        <taxon>Bacillaceae</taxon>
        <taxon>Oceanobacillus</taxon>
    </lineage>
</organism>
<reference evidence="2" key="1">
    <citation type="journal article" date="2019" name="Int. J. Syst. Evol. Microbiol.">
        <title>The Global Catalogue of Microorganisms (GCM) 10K type strain sequencing project: providing services to taxonomists for standard genome sequencing and annotation.</title>
        <authorList>
            <consortium name="The Broad Institute Genomics Platform"/>
            <consortium name="The Broad Institute Genome Sequencing Center for Infectious Disease"/>
            <person name="Wu L."/>
            <person name="Ma J."/>
        </authorList>
    </citation>
    <scope>NUCLEOTIDE SEQUENCE [LARGE SCALE GENOMIC DNA]</scope>
    <source>
        <strain evidence="2">TISTR 1858</strain>
    </source>
</reference>
<keyword evidence="2" id="KW-1185">Reference proteome</keyword>